<dbReference type="GO" id="GO:0016787">
    <property type="term" value="F:hydrolase activity"/>
    <property type="evidence" value="ECO:0007669"/>
    <property type="project" value="UniProtKB-KW"/>
</dbReference>
<evidence type="ECO:0000313" key="2">
    <source>
        <dbReference type="Proteomes" id="UP000243002"/>
    </source>
</evidence>
<dbReference type="EMBL" id="PXXO01000004">
    <property type="protein sequence ID" value="PSJ06317.1"/>
    <property type="molecule type" value="Genomic_DNA"/>
</dbReference>
<dbReference type="RefSeq" id="WP_106502352.1">
    <property type="nucleotide sequence ID" value="NZ_PXXO01000004.1"/>
</dbReference>
<keyword evidence="2" id="KW-1185">Reference proteome</keyword>
<dbReference type="Proteomes" id="UP000243002">
    <property type="component" value="Unassembled WGS sequence"/>
</dbReference>
<name>A0A2P7MYP8_9CYAN</name>
<proteinExistence type="predicted"/>
<reference evidence="1 2" key="1">
    <citation type="journal article" date="2018" name="Environ. Microbiol.">
        <title>Ecological and genomic features of two widespread freshwater picocyanobacteria.</title>
        <authorList>
            <person name="Cabello-Yeves P.J."/>
            <person name="Picazo A."/>
            <person name="Camacho A."/>
            <person name="Callieri C."/>
            <person name="Rosselli R."/>
            <person name="Roda-Garcia J.J."/>
            <person name="Coutinho F.H."/>
            <person name="Rodriguez-Valera F."/>
        </authorList>
    </citation>
    <scope>NUCLEOTIDE SEQUENCE [LARGE SCALE GENOMIC DNA]</scope>
    <source>
        <strain evidence="1 2">Tous</strain>
    </source>
</reference>
<protein>
    <submittedName>
        <fullName evidence="1">Alpha/beta hydrolase</fullName>
    </submittedName>
</protein>
<dbReference type="OrthoDB" id="427865at2"/>
<sequence>MQLIAMHGWAGDAQGWEPFHSAWSARSWTWQCGERGYGGQAPRPVAWQSGQGLKLVIAHSLGPHLLPASVLAQADAVVLLASFGAFLPEGASGRRLRSAVAAMASQLAGPEASAMLQTFMERAAAPQPSSLLPPGIAAAPIAASGRQRLAEDLDLLAATAGLPPGFPLQARVLIVEGGEDQIVNPQARHQLRNLLPAADNLVLAGVGHCLLSPALVPTVCGWIEGLP</sequence>
<gene>
    <name evidence="1" type="ORF">C7K55_05190</name>
</gene>
<dbReference type="InterPro" id="IPR029058">
    <property type="entry name" value="AB_hydrolase_fold"/>
</dbReference>
<comment type="caution">
    <text evidence="1">The sequence shown here is derived from an EMBL/GenBank/DDBJ whole genome shotgun (WGS) entry which is preliminary data.</text>
</comment>
<keyword evidence="1" id="KW-0378">Hydrolase</keyword>
<organism evidence="1 2">
    <name type="scientific">Cyanobium usitatum str. Tous</name>
    <dbReference type="NCBI Taxonomy" id="2116684"/>
    <lineage>
        <taxon>Bacteria</taxon>
        <taxon>Bacillati</taxon>
        <taxon>Cyanobacteriota</taxon>
        <taxon>Cyanophyceae</taxon>
        <taxon>Synechococcales</taxon>
        <taxon>Prochlorococcaceae</taxon>
        <taxon>Cyanobium</taxon>
    </lineage>
</organism>
<evidence type="ECO:0000313" key="1">
    <source>
        <dbReference type="EMBL" id="PSJ06317.1"/>
    </source>
</evidence>
<dbReference type="Gene3D" id="3.40.50.1820">
    <property type="entry name" value="alpha/beta hydrolase"/>
    <property type="match status" value="1"/>
</dbReference>
<accession>A0A2P7MYP8</accession>
<dbReference type="SUPFAM" id="SSF53474">
    <property type="entry name" value="alpha/beta-Hydrolases"/>
    <property type="match status" value="1"/>
</dbReference>
<dbReference type="AlphaFoldDB" id="A0A2P7MYP8"/>